<dbReference type="AlphaFoldDB" id="A0AAD2G7X1"/>
<organism evidence="3 4">
    <name type="scientific">Cylindrotheca closterium</name>
    <dbReference type="NCBI Taxonomy" id="2856"/>
    <lineage>
        <taxon>Eukaryota</taxon>
        <taxon>Sar</taxon>
        <taxon>Stramenopiles</taxon>
        <taxon>Ochrophyta</taxon>
        <taxon>Bacillariophyta</taxon>
        <taxon>Bacillariophyceae</taxon>
        <taxon>Bacillariophycidae</taxon>
        <taxon>Bacillariales</taxon>
        <taxon>Bacillariaceae</taxon>
        <taxon>Cylindrotheca</taxon>
    </lineage>
</organism>
<protein>
    <recommendedName>
        <fullName evidence="5">Amine oxidase</fullName>
    </recommendedName>
</protein>
<proteinExistence type="predicted"/>
<feature type="region of interest" description="Disordered" evidence="1">
    <location>
        <begin position="158"/>
        <end position="178"/>
    </location>
</feature>
<accession>A0AAD2G7X1</accession>
<comment type="caution">
    <text evidence="3">The sequence shown here is derived from an EMBL/GenBank/DDBJ whole genome shotgun (WGS) entry which is preliminary data.</text>
</comment>
<name>A0AAD2G7X1_9STRA</name>
<keyword evidence="2" id="KW-0732">Signal</keyword>
<reference evidence="3" key="1">
    <citation type="submission" date="2023-08" db="EMBL/GenBank/DDBJ databases">
        <authorList>
            <person name="Audoor S."/>
            <person name="Bilcke G."/>
        </authorList>
    </citation>
    <scope>NUCLEOTIDE SEQUENCE</scope>
</reference>
<evidence type="ECO:0000313" key="3">
    <source>
        <dbReference type="EMBL" id="CAJ1964937.1"/>
    </source>
</evidence>
<evidence type="ECO:0008006" key="5">
    <source>
        <dbReference type="Google" id="ProtNLM"/>
    </source>
</evidence>
<feature type="region of interest" description="Disordered" evidence="1">
    <location>
        <begin position="90"/>
        <end position="125"/>
    </location>
</feature>
<evidence type="ECO:0000256" key="1">
    <source>
        <dbReference type="SAM" id="MobiDB-lite"/>
    </source>
</evidence>
<sequence length="370" mass="41662">MNPAMKSSCVQSRRRIPAWNHHYHHSLVLLLLLQLFSNSVVSAYTCTFSGHHTSHGTKPSLLCRHGTKSSSGVFDARRITILYSSTEQEADGSVNTAVSTQHGDDDNNDDNAVQTTEEDGERYASSKLKRLLQRMRDVAPRLRIRLPAFMARMRSIEELESSSDAAPEGEKGLGDENIMEDIEEDVEEDDEEEESDGRSVTAASHVDLSGIWRPIVTPHFKAQYDQYLQNCSQSFMFRKVVVNGISLQKETISQLENGANLQIVASNPAGNWNRTLVASSAQDPRNVTMQDPDGDRVEVEAWWEDDGKVHKSWLRNKPRVLGGAFETARYLSKEDPNILICDSVFHPNPDAPASKGFKYGRVLWQFRREE</sequence>
<keyword evidence="4" id="KW-1185">Reference proteome</keyword>
<feature type="chain" id="PRO_5042253842" description="Amine oxidase" evidence="2">
    <location>
        <begin position="44"/>
        <end position="370"/>
    </location>
</feature>
<feature type="signal peptide" evidence="2">
    <location>
        <begin position="1"/>
        <end position="43"/>
    </location>
</feature>
<feature type="compositionally biased region" description="Polar residues" evidence="1">
    <location>
        <begin position="90"/>
        <end position="101"/>
    </location>
</feature>
<gene>
    <name evidence="3" type="ORF">CYCCA115_LOCUS20868</name>
</gene>
<evidence type="ECO:0000256" key="2">
    <source>
        <dbReference type="SAM" id="SignalP"/>
    </source>
</evidence>
<dbReference type="EMBL" id="CAKOGP040002202">
    <property type="protein sequence ID" value="CAJ1964937.1"/>
    <property type="molecule type" value="Genomic_DNA"/>
</dbReference>
<evidence type="ECO:0000313" key="4">
    <source>
        <dbReference type="Proteomes" id="UP001295423"/>
    </source>
</evidence>
<dbReference type="Proteomes" id="UP001295423">
    <property type="component" value="Unassembled WGS sequence"/>
</dbReference>